<dbReference type="Proteomes" id="UP000730482">
    <property type="component" value="Unassembled WGS sequence"/>
</dbReference>
<dbReference type="PANTHER" id="PTHR43249:SF1">
    <property type="entry name" value="D-GLUCOSIDE 3-DEHYDROGENASE"/>
    <property type="match status" value="1"/>
</dbReference>
<evidence type="ECO:0000259" key="2">
    <source>
        <dbReference type="Pfam" id="PF22725"/>
    </source>
</evidence>
<dbReference type="InterPro" id="IPR000683">
    <property type="entry name" value="Gfo/Idh/MocA-like_OxRdtase_N"/>
</dbReference>
<accession>A0ABS5L423</accession>
<comment type="caution">
    <text evidence="3">The sequence shown here is derived from an EMBL/GenBank/DDBJ whole genome shotgun (WGS) entry which is preliminary data.</text>
</comment>
<evidence type="ECO:0000259" key="1">
    <source>
        <dbReference type="Pfam" id="PF01408"/>
    </source>
</evidence>
<dbReference type="Gene3D" id="3.40.50.720">
    <property type="entry name" value="NAD(P)-binding Rossmann-like Domain"/>
    <property type="match status" value="1"/>
</dbReference>
<reference evidence="3 4" key="1">
    <citation type="submission" date="2020-02" db="EMBL/GenBank/DDBJ databases">
        <title>Acidophilic actinobacteria isolated from forest soil.</title>
        <authorList>
            <person name="Golinska P."/>
        </authorList>
    </citation>
    <scope>NUCLEOTIDE SEQUENCE [LARGE SCALE GENOMIC DNA]</scope>
    <source>
        <strain evidence="3 4">NL8</strain>
    </source>
</reference>
<feature type="domain" description="Gfo/Idh/MocA-like oxidoreductase N-terminal" evidence="1">
    <location>
        <begin position="33"/>
        <end position="153"/>
    </location>
</feature>
<dbReference type="Pfam" id="PF22725">
    <property type="entry name" value="GFO_IDH_MocA_C3"/>
    <property type="match status" value="1"/>
</dbReference>
<dbReference type="SUPFAM" id="SSF51735">
    <property type="entry name" value="NAD(P)-binding Rossmann-fold domains"/>
    <property type="match status" value="1"/>
</dbReference>
<dbReference type="InterPro" id="IPR036291">
    <property type="entry name" value="NAD(P)-bd_dom_sf"/>
</dbReference>
<evidence type="ECO:0000313" key="3">
    <source>
        <dbReference type="EMBL" id="MBS2553100.1"/>
    </source>
</evidence>
<dbReference type="Gene3D" id="3.30.360.10">
    <property type="entry name" value="Dihydrodipicolinate Reductase, domain 2"/>
    <property type="match status" value="1"/>
</dbReference>
<name>A0ABS5L423_9ACTN</name>
<dbReference type="RefSeq" id="WP_212019319.1">
    <property type="nucleotide sequence ID" value="NZ_JAAFYZ010000231.1"/>
</dbReference>
<feature type="domain" description="GFO/IDH/MocA-like oxidoreductase" evidence="2">
    <location>
        <begin position="172"/>
        <end position="294"/>
    </location>
</feature>
<protein>
    <submittedName>
        <fullName evidence="3">Gfo/Idh/MocA family oxidoreductase</fullName>
    </submittedName>
</protein>
<dbReference type="EMBL" id="JAAFYZ010000231">
    <property type="protein sequence ID" value="MBS2553100.1"/>
    <property type="molecule type" value="Genomic_DNA"/>
</dbReference>
<dbReference type="InterPro" id="IPR055170">
    <property type="entry name" value="GFO_IDH_MocA-like_dom"/>
</dbReference>
<dbReference type="SUPFAM" id="SSF55347">
    <property type="entry name" value="Glyceraldehyde-3-phosphate dehydrogenase-like, C-terminal domain"/>
    <property type="match status" value="1"/>
</dbReference>
<gene>
    <name evidence="3" type="ORF">KGQ19_40230</name>
</gene>
<dbReference type="Pfam" id="PF01408">
    <property type="entry name" value="GFO_IDH_MocA"/>
    <property type="match status" value="1"/>
</dbReference>
<dbReference type="InterPro" id="IPR052515">
    <property type="entry name" value="Gfo/Idh/MocA_Oxidoreductase"/>
</dbReference>
<dbReference type="PANTHER" id="PTHR43249">
    <property type="entry name" value="UDP-N-ACETYL-2-AMINO-2-DEOXY-D-GLUCURONATE OXIDASE"/>
    <property type="match status" value="1"/>
</dbReference>
<evidence type="ECO:0000313" key="4">
    <source>
        <dbReference type="Proteomes" id="UP000730482"/>
    </source>
</evidence>
<organism evidence="3 4">
    <name type="scientific">Catenulispora pinistramenti</name>
    <dbReference type="NCBI Taxonomy" id="2705254"/>
    <lineage>
        <taxon>Bacteria</taxon>
        <taxon>Bacillati</taxon>
        <taxon>Actinomycetota</taxon>
        <taxon>Actinomycetes</taxon>
        <taxon>Catenulisporales</taxon>
        <taxon>Catenulisporaceae</taxon>
        <taxon>Catenulispora</taxon>
    </lineage>
</organism>
<proteinExistence type="predicted"/>
<sequence>MTDDGRDIETEIETETTAGEAAVESEAEARWAVAIVGAGVIGRIHAEAVRRHPKLRVGAVVDPDAVARRQLAGQIAQAEQGAAEAPPAEFATLPEALAAGGIGLVAVCVPTGLHAAAVTAALAAGVHVLVEKPIDVSLPEARRLTALAEEAARRGVLCSVISQHRFDPASAAVAAAVKSGQMGRITSAVASVAWWRGQEYYDSAQWRGTWALDGGGALMNQGVHTVDLLAWLLGRPVEVFAHAAMLAHEGIEVEDVAVATVRFASGALAVLHATTAAYPGLSVRLQVHGTTGSAVLHDDQLEYFHVARHGAGATGGPYGGAEPDNQASRVVPASEVRGNVKAADTFVVGHLRQYEDVVEAIQTGRPPAVTMRDGLLAVALVRAVYVSSTLGRPVDINALLAGDHDDVAITVASGGEREPGA</sequence>
<keyword evidence="4" id="KW-1185">Reference proteome</keyword>